<sequence>MKEATYGWYPSVKDVYKPKGRPGSYHLECLYKHGGSMYYQGSVAPPQGELFVRGVTNATPPTTPQGYRKSRSVPVPKFSRVPKLNIPTPNQCWSTHGRNLAETAWGVVGDQTYAHVQPSDVSWPLPKGKQQQRKKQQQQQQQPEQRQYQKYFQKQLLQQHIQQQKERSLADGGQTPQYAWGLRPATQEGPLSVRSDTCSSELAWPRAHKPVDRPQTALTDRSREQAGSRVGQKQRPASSPVKSSAQSQKATPARFTPAPPDGRGTSASKRPSRIQSATVQREKTPLPARPLTAASDRPDEDAQQQIWDYDPMSYPPCEDDQKRPPSRPAAPVPFVYDVNENLRDSYEDTCDDVMPRALSPAEDEPYEAILDKYGWRAEVHGDPYRLKRPLKRVSYAVRCEEPEVPPEPPAVHMETNEPFFLNTIPRRPLSFAVDKEWMSEVLLAKRLELQKRDGGVKYAYKNFAFVY</sequence>
<dbReference type="GO" id="GO:0003743">
    <property type="term" value="F:translation initiation factor activity"/>
    <property type="evidence" value="ECO:0007669"/>
    <property type="project" value="UniProtKB-KW"/>
</dbReference>
<evidence type="ECO:0000313" key="2">
    <source>
        <dbReference type="EMBL" id="GFN99543.1"/>
    </source>
</evidence>
<gene>
    <name evidence="2" type="ORF">PoB_002604900</name>
</gene>
<feature type="region of interest" description="Disordered" evidence="1">
    <location>
        <begin position="163"/>
        <end position="330"/>
    </location>
</feature>
<reference evidence="2 3" key="1">
    <citation type="journal article" date="2021" name="Elife">
        <title>Chloroplast acquisition without the gene transfer in kleptoplastic sea slugs, Plakobranchus ocellatus.</title>
        <authorList>
            <person name="Maeda T."/>
            <person name="Takahashi S."/>
            <person name="Yoshida T."/>
            <person name="Shimamura S."/>
            <person name="Takaki Y."/>
            <person name="Nagai Y."/>
            <person name="Toyoda A."/>
            <person name="Suzuki Y."/>
            <person name="Arimoto A."/>
            <person name="Ishii H."/>
            <person name="Satoh N."/>
            <person name="Nishiyama T."/>
            <person name="Hasebe M."/>
            <person name="Maruyama T."/>
            <person name="Minagawa J."/>
            <person name="Obokata J."/>
            <person name="Shigenobu S."/>
        </authorList>
    </citation>
    <scope>NUCLEOTIDE SEQUENCE [LARGE SCALE GENOMIC DNA]</scope>
</reference>
<protein>
    <submittedName>
        <fullName evidence="2">Translation initiation factor if-2-like</fullName>
    </submittedName>
</protein>
<keyword evidence="2" id="KW-0396">Initiation factor</keyword>
<accession>A0AAV3ZYV1</accession>
<dbReference type="Proteomes" id="UP000735302">
    <property type="component" value="Unassembled WGS sequence"/>
</dbReference>
<feature type="compositionally biased region" description="Low complexity" evidence="1">
    <location>
        <begin position="137"/>
        <end position="148"/>
    </location>
</feature>
<comment type="caution">
    <text evidence="2">The sequence shown here is derived from an EMBL/GenBank/DDBJ whole genome shotgun (WGS) entry which is preliminary data.</text>
</comment>
<keyword evidence="2" id="KW-0648">Protein biosynthesis</keyword>
<evidence type="ECO:0000256" key="1">
    <source>
        <dbReference type="SAM" id="MobiDB-lite"/>
    </source>
</evidence>
<evidence type="ECO:0000313" key="3">
    <source>
        <dbReference type="Proteomes" id="UP000735302"/>
    </source>
</evidence>
<feature type="region of interest" description="Disordered" evidence="1">
    <location>
        <begin position="118"/>
        <end position="148"/>
    </location>
</feature>
<name>A0AAV3ZYV1_9GAST</name>
<organism evidence="2 3">
    <name type="scientific">Plakobranchus ocellatus</name>
    <dbReference type="NCBI Taxonomy" id="259542"/>
    <lineage>
        <taxon>Eukaryota</taxon>
        <taxon>Metazoa</taxon>
        <taxon>Spiralia</taxon>
        <taxon>Lophotrochozoa</taxon>
        <taxon>Mollusca</taxon>
        <taxon>Gastropoda</taxon>
        <taxon>Heterobranchia</taxon>
        <taxon>Euthyneura</taxon>
        <taxon>Panpulmonata</taxon>
        <taxon>Sacoglossa</taxon>
        <taxon>Placobranchoidea</taxon>
        <taxon>Plakobranchidae</taxon>
        <taxon>Plakobranchus</taxon>
    </lineage>
</organism>
<keyword evidence="3" id="KW-1185">Reference proteome</keyword>
<feature type="compositionally biased region" description="Polar residues" evidence="1">
    <location>
        <begin position="265"/>
        <end position="279"/>
    </location>
</feature>
<dbReference type="AlphaFoldDB" id="A0AAV3ZYV1"/>
<feature type="compositionally biased region" description="Polar residues" evidence="1">
    <location>
        <begin position="235"/>
        <end position="250"/>
    </location>
</feature>
<proteinExistence type="predicted"/>
<dbReference type="EMBL" id="BLXT01003003">
    <property type="protein sequence ID" value="GFN99543.1"/>
    <property type="molecule type" value="Genomic_DNA"/>
</dbReference>